<keyword evidence="2" id="KW-0677">Repeat</keyword>
<dbReference type="InterPro" id="IPR006636">
    <property type="entry name" value="STI1_HS-bd"/>
</dbReference>
<feature type="domain" description="STI1" evidence="5">
    <location>
        <begin position="275"/>
        <end position="305"/>
    </location>
</feature>
<feature type="repeat" description="TPR" evidence="4">
    <location>
        <begin position="167"/>
        <end position="200"/>
    </location>
</feature>
<feature type="repeat" description="TPR" evidence="4">
    <location>
        <begin position="99"/>
        <end position="132"/>
    </location>
</feature>
<dbReference type="Pfam" id="PF17830">
    <property type="entry name" value="STI1-HOP_DP"/>
    <property type="match status" value="1"/>
</dbReference>
<dbReference type="SMART" id="SM00727">
    <property type="entry name" value="STI1"/>
    <property type="match status" value="2"/>
</dbReference>
<evidence type="ECO:0000256" key="2">
    <source>
        <dbReference type="ARBA" id="ARBA00022737"/>
    </source>
</evidence>
<dbReference type="AlphaFoldDB" id="A0A1Y2C043"/>
<dbReference type="PANTHER" id="PTHR45831">
    <property type="entry name" value="LD24721P"/>
    <property type="match status" value="1"/>
</dbReference>
<dbReference type="PROSITE" id="PS50005">
    <property type="entry name" value="TPR"/>
    <property type="match status" value="3"/>
</dbReference>
<dbReference type="SUPFAM" id="SSF48452">
    <property type="entry name" value="TPR-like"/>
    <property type="match status" value="1"/>
</dbReference>
<dbReference type="Pfam" id="PF13414">
    <property type="entry name" value="TPR_11"/>
    <property type="match status" value="1"/>
</dbReference>
<dbReference type="Pfam" id="PF00515">
    <property type="entry name" value="TPR_1"/>
    <property type="match status" value="1"/>
</dbReference>
<keyword evidence="7" id="KW-1185">Reference proteome</keyword>
<dbReference type="InterPro" id="IPR011990">
    <property type="entry name" value="TPR-like_helical_dom_sf"/>
</dbReference>
<feature type="repeat" description="TPR" evidence="4">
    <location>
        <begin position="133"/>
        <end position="166"/>
    </location>
</feature>
<evidence type="ECO:0000313" key="6">
    <source>
        <dbReference type="EMBL" id="ORY40380.1"/>
    </source>
</evidence>
<dbReference type="GO" id="GO:0016020">
    <property type="term" value="C:membrane"/>
    <property type="evidence" value="ECO:0007669"/>
    <property type="project" value="TreeGrafter"/>
</dbReference>
<dbReference type="OrthoDB" id="2335338at2759"/>
<dbReference type="GO" id="GO:0006620">
    <property type="term" value="P:post-translational protein targeting to endoplasmic reticulum membrane"/>
    <property type="evidence" value="ECO:0007669"/>
    <property type="project" value="EnsemblFungi"/>
</dbReference>
<dbReference type="GO" id="GO:0009408">
    <property type="term" value="P:response to heat"/>
    <property type="evidence" value="ECO:0007669"/>
    <property type="project" value="EnsemblFungi"/>
</dbReference>
<dbReference type="FunFam" id="1.20.5.420:FF:000005">
    <property type="entry name" value="Hsc70 cochaperone (SGT), putative"/>
    <property type="match status" value="1"/>
</dbReference>
<evidence type="ECO:0000256" key="1">
    <source>
        <dbReference type="ARBA" id="ARBA00008175"/>
    </source>
</evidence>
<protein>
    <submittedName>
        <fullName evidence="6">TPR-like protein</fullName>
    </submittedName>
</protein>
<name>A0A1Y2C043_9FUNG</name>
<reference evidence="6 7" key="1">
    <citation type="submission" date="2016-07" db="EMBL/GenBank/DDBJ databases">
        <title>Pervasive Adenine N6-methylation of Active Genes in Fungi.</title>
        <authorList>
            <consortium name="DOE Joint Genome Institute"/>
            <person name="Mondo S.J."/>
            <person name="Dannebaum R.O."/>
            <person name="Kuo R.C."/>
            <person name="Labutti K."/>
            <person name="Haridas S."/>
            <person name="Kuo A."/>
            <person name="Salamov A."/>
            <person name="Ahrendt S.R."/>
            <person name="Lipzen A."/>
            <person name="Sullivan W."/>
            <person name="Andreopoulos W.B."/>
            <person name="Clum A."/>
            <person name="Lindquist E."/>
            <person name="Daum C."/>
            <person name="Ramamoorthy G.K."/>
            <person name="Gryganskyi A."/>
            <person name="Culley D."/>
            <person name="Magnuson J.K."/>
            <person name="James T.Y."/>
            <person name="O'Malley M.A."/>
            <person name="Stajich J.E."/>
            <person name="Spatafora J.W."/>
            <person name="Visel A."/>
            <person name="Grigoriev I.V."/>
        </authorList>
    </citation>
    <scope>NUCLEOTIDE SEQUENCE [LARGE SCALE GENOMIC DNA]</scope>
    <source>
        <strain evidence="6 7">JEL800</strain>
    </source>
</reference>
<evidence type="ECO:0000313" key="7">
    <source>
        <dbReference type="Proteomes" id="UP000193642"/>
    </source>
</evidence>
<dbReference type="GO" id="GO:0072380">
    <property type="term" value="C:TRC complex"/>
    <property type="evidence" value="ECO:0007669"/>
    <property type="project" value="EnsemblFungi"/>
</dbReference>
<evidence type="ECO:0000259" key="5">
    <source>
        <dbReference type="SMART" id="SM00727"/>
    </source>
</evidence>
<dbReference type="EMBL" id="MCGO01000035">
    <property type="protein sequence ID" value="ORY40380.1"/>
    <property type="molecule type" value="Genomic_DNA"/>
</dbReference>
<comment type="caution">
    <text evidence="6">The sequence shown here is derived from an EMBL/GenBank/DDBJ whole genome shotgun (WGS) entry which is preliminary data.</text>
</comment>
<dbReference type="GO" id="GO:0060090">
    <property type="term" value="F:molecular adaptor activity"/>
    <property type="evidence" value="ECO:0007669"/>
    <property type="project" value="EnsemblFungi"/>
</dbReference>
<gene>
    <name evidence="6" type="ORF">BCR33DRAFT_767998</name>
</gene>
<comment type="similarity">
    <text evidence="1">Belongs to the SGT family.</text>
</comment>
<dbReference type="Pfam" id="PF16546">
    <property type="entry name" value="SGTA_dimer"/>
    <property type="match status" value="1"/>
</dbReference>
<dbReference type="PANTHER" id="PTHR45831:SF2">
    <property type="entry name" value="LD24721P"/>
    <property type="match status" value="1"/>
</dbReference>
<dbReference type="Gene3D" id="1.20.5.420">
    <property type="entry name" value="Immunoglobulin FC, subunit C"/>
    <property type="match status" value="1"/>
</dbReference>
<dbReference type="STRING" id="329046.A0A1Y2C043"/>
<dbReference type="InterPro" id="IPR041243">
    <property type="entry name" value="STI1/HOP_DP"/>
</dbReference>
<keyword evidence="3 4" id="KW-0802">TPR repeat</keyword>
<dbReference type="SMART" id="SM00028">
    <property type="entry name" value="TPR"/>
    <property type="match status" value="3"/>
</dbReference>
<dbReference type="Gene3D" id="1.10.260.100">
    <property type="match status" value="1"/>
</dbReference>
<dbReference type="Gene3D" id="1.25.40.10">
    <property type="entry name" value="Tetratricopeptide repeat domain"/>
    <property type="match status" value="1"/>
</dbReference>
<evidence type="ECO:0000256" key="3">
    <source>
        <dbReference type="ARBA" id="ARBA00022803"/>
    </source>
</evidence>
<dbReference type="PROSITE" id="PS50293">
    <property type="entry name" value="TPR_REGION"/>
    <property type="match status" value="1"/>
</dbReference>
<feature type="domain" description="STI1" evidence="5">
    <location>
        <begin position="232"/>
        <end position="273"/>
    </location>
</feature>
<evidence type="ECO:0000256" key="4">
    <source>
        <dbReference type="PROSITE-ProRule" id="PRU00339"/>
    </source>
</evidence>
<accession>A0A1Y2C043</accession>
<dbReference type="InterPro" id="IPR047150">
    <property type="entry name" value="SGT"/>
</dbReference>
<dbReference type="FunFam" id="1.25.40.10:FF:000207">
    <property type="entry name" value="Small glutamine-rich tetratricopeptide repeat-containing protein"/>
    <property type="match status" value="1"/>
</dbReference>
<dbReference type="GO" id="GO:0042802">
    <property type="term" value="F:identical protein binding"/>
    <property type="evidence" value="ECO:0007669"/>
    <property type="project" value="EnsemblFungi"/>
</dbReference>
<dbReference type="InterPro" id="IPR032374">
    <property type="entry name" value="SGTA_dimer"/>
</dbReference>
<dbReference type="InterPro" id="IPR019734">
    <property type="entry name" value="TPR_rpt"/>
</dbReference>
<proteinExistence type="inferred from homology"/>
<dbReference type="Proteomes" id="UP000193642">
    <property type="component" value="Unassembled WGS sequence"/>
</dbReference>
<sequence length="335" mass="35057">MSTKTKDPKRLAFAICEFLNDSIKDGTIKSDDAEGMEVSIQCISEAFGFDFTDEAQAKDLSIKPAGLATLFDVFVNTQKKVAETKASSGDNGANNKAKAEAAKAEGNKLMADKKYQKAIKKYTEAIQLDGNNAVYYANRAAAYSQDGDHANAVEDSKSAIAIDPDYSKAYSRMGHAYFSLGNYAEAVEAYEMGLNLDPTNAAMKQSLSAAKDKVGGVAASSSSSKKSAPAGNPFAGLGGGAGGMPDLASMMSNPEFMNMAAKMMNNPAVAQMMKNPAVAEMTQNLMKDPSALAGMMQDPNMMAQLNQLGADAGLAEAAAEAGLPGVAGKKKKGKK</sequence>
<organism evidence="6 7">
    <name type="scientific">Rhizoclosmatium globosum</name>
    <dbReference type="NCBI Taxonomy" id="329046"/>
    <lineage>
        <taxon>Eukaryota</taxon>
        <taxon>Fungi</taxon>
        <taxon>Fungi incertae sedis</taxon>
        <taxon>Chytridiomycota</taxon>
        <taxon>Chytridiomycota incertae sedis</taxon>
        <taxon>Chytridiomycetes</taxon>
        <taxon>Chytridiales</taxon>
        <taxon>Chytriomycetaceae</taxon>
        <taxon>Rhizoclosmatium</taxon>
    </lineage>
</organism>